<dbReference type="AlphaFoldDB" id="A0A074YZC0"/>
<protein>
    <submittedName>
        <fullName evidence="1">Uncharacterized protein</fullName>
    </submittedName>
</protein>
<dbReference type="RefSeq" id="XP_013340616.1">
    <property type="nucleotide sequence ID" value="XM_013485162.1"/>
</dbReference>
<proteinExistence type="predicted"/>
<dbReference type="GeneID" id="25371490"/>
<evidence type="ECO:0000313" key="2">
    <source>
        <dbReference type="Proteomes" id="UP000030641"/>
    </source>
</evidence>
<reference evidence="1 2" key="1">
    <citation type="journal article" date="2014" name="BMC Genomics">
        <title>Genome sequencing of four Aureobasidium pullulans varieties: biotechnological potential, stress tolerance, and description of new species.</title>
        <authorList>
            <person name="Gostin Ar C."/>
            <person name="Ohm R.A."/>
            <person name="Kogej T."/>
            <person name="Sonjak S."/>
            <person name="Turk M."/>
            <person name="Zajc J."/>
            <person name="Zalar P."/>
            <person name="Grube M."/>
            <person name="Sun H."/>
            <person name="Han J."/>
            <person name="Sharma A."/>
            <person name="Chiniquy J."/>
            <person name="Ngan C.Y."/>
            <person name="Lipzen A."/>
            <person name="Barry K."/>
            <person name="Grigoriev I.V."/>
            <person name="Gunde-Cimerman N."/>
        </authorList>
    </citation>
    <scope>NUCLEOTIDE SEQUENCE [LARGE SCALE GENOMIC DNA]</scope>
    <source>
        <strain evidence="1 2">EXF-2481</strain>
    </source>
</reference>
<name>A0A074YZC0_AURSE</name>
<sequence>MPERPQFSATLRTSPQPWLAPYKDSDLTHDISRFLSSLWPWSSPPRPPNAQAQALLYMLKALEAAIETYLEESVRHIKITNPVLIEYPRFYNHTITLASSAPGMILGKYNLLAAEAAATAYDIRGSCNMHDYVPSGAEDKSSPLFVAVSHDRAALTAVLMVEDCDIYEDLRTFHNTTLGSDNSISAEEQYTMMRSGLEAVMKPPYPKSMYTSTKIWDVILLGESTDDPVLHSVLEDVLAYALIDHKFAIEIKDAKAVSPLFAAARGAAKGCLG</sequence>
<dbReference type="OrthoDB" id="3643156at2759"/>
<dbReference type="HOGENOM" id="CLU_1180013_0_0_1"/>
<dbReference type="OMA" id="CDEARLM"/>
<evidence type="ECO:0000313" key="1">
    <source>
        <dbReference type="EMBL" id="KEQ92191.1"/>
    </source>
</evidence>
<organism evidence="1 2">
    <name type="scientific">Aureobasidium subglaciale (strain EXF-2481)</name>
    <name type="common">Aureobasidium pullulans var. subglaciale</name>
    <dbReference type="NCBI Taxonomy" id="1043005"/>
    <lineage>
        <taxon>Eukaryota</taxon>
        <taxon>Fungi</taxon>
        <taxon>Dikarya</taxon>
        <taxon>Ascomycota</taxon>
        <taxon>Pezizomycotina</taxon>
        <taxon>Dothideomycetes</taxon>
        <taxon>Dothideomycetidae</taxon>
        <taxon>Dothideales</taxon>
        <taxon>Saccotheciaceae</taxon>
        <taxon>Aureobasidium</taxon>
    </lineage>
</organism>
<dbReference type="InParanoid" id="A0A074YZC0"/>
<accession>A0A074YZC0</accession>
<keyword evidence="2" id="KW-1185">Reference proteome</keyword>
<gene>
    <name evidence="1" type="ORF">AUEXF2481DRAFT_7884</name>
</gene>
<dbReference type="EMBL" id="KL584772">
    <property type="protein sequence ID" value="KEQ92191.1"/>
    <property type="molecule type" value="Genomic_DNA"/>
</dbReference>
<dbReference type="Proteomes" id="UP000030641">
    <property type="component" value="Unassembled WGS sequence"/>
</dbReference>